<accession>A0A165ILW1</accession>
<dbReference type="RefSeq" id="XP_040770771.1">
    <property type="nucleotide sequence ID" value="XM_040907666.1"/>
</dbReference>
<proteinExistence type="predicted"/>
<evidence type="ECO:0000256" key="1">
    <source>
        <dbReference type="SAM" id="MobiDB-lite"/>
    </source>
</evidence>
<dbReference type="GeneID" id="63824695"/>
<evidence type="ECO:0000313" key="3">
    <source>
        <dbReference type="Proteomes" id="UP000076871"/>
    </source>
</evidence>
<sequence length="224" mass="24885">MSQHNNLSFLHNIAAELLTRTEKRLDTRRIISAVLAAHDADIESGLCLPDIFMQGGGFYGLCIGSFGVIGAPGELAAYTAGHVCQSHRYHRKPCFSFTFHERHELDSPLRSSQASAWHADHLNDESAARVRGSMAEEGHGMSPRENKLSIRREARPAAGPMSLPALLSRQRATSAGMWMWIALRTSFHSSRNIHLRGQLCKRQTHHHGLALPIQINTRHPDCSV</sequence>
<dbReference type="AlphaFoldDB" id="A0A165ILW1"/>
<dbReference type="EMBL" id="KV427605">
    <property type="protein sequence ID" value="KZT13261.1"/>
    <property type="molecule type" value="Genomic_DNA"/>
</dbReference>
<gene>
    <name evidence="2" type="ORF">LAESUDRAFT_719606</name>
</gene>
<dbReference type="InParanoid" id="A0A165ILW1"/>
<organism evidence="2 3">
    <name type="scientific">Laetiporus sulphureus 93-53</name>
    <dbReference type="NCBI Taxonomy" id="1314785"/>
    <lineage>
        <taxon>Eukaryota</taxon>
        <taxon>Fungi</taxon>
        <taxon>Dikarya</taxon>
        <taxon>Basidiomycota</taxon>
        <taxon>Agaricomycotina</taxon>
        <taxon>Agaricomycetes</taxon>
        <taxon>Polyporales</taxon>
        <taxon>Laetiporus</taxon>
    </lineage>
</organism>
<protein>
    <submittedName>
        <fullName evidence="2">Uncharacterized protein</fullName>
    </submittedName>
</protein>
<dbReference type="Proteomes" id="UP000076871">
    <property type="component" value="Unassembled WGS sequence"/>
</dbReference>
<feature type="region of interest" description="Disordered" evidence="1">
    <location>
        <begin position="128"/>
        <end position="147"/>
    </location>
</feature>
<keyword evidence="3" id="KW-1185">Reference proteome</keyword>
<evidence type="ECO:0000313" key="2">
    <source>
        <dbReference type="EMBL" id="KZT13261.1"/>
    </source>
</evidence>
<name>A0A165ILW1_9APHY</name>
<reference evidence="2 3" key="1">
    <citation type="journal article" date="2016" name="Mol. Biol. Evol.">
        <title>Comparative Genomics of Early-Diverging Mushroom-Forming Fungi Provides Insights into the Origins of Lignocellulose Decay Capabilities.</title>
        <authorList>
            <person name="Nagy L.G."/>
            <person name="Riley R."/>
            <person name="Tritt A."/>
            <person name="Adam C."/>
            <person name="Daum C."/>
            <person name="Floudas D."/>
            <person name="Sun H."/>
            <person name="Yadav J.S."/>
            <person name="Pangilinan J."/>
            <person name="Larsson K.H."/>
            <person name="Matsuura K."/>
            <person name="Barry K."/>
            <person name="Labutti K."/>
            <person name="Kuo R."/>
            <person name="Ohm R.A."/>
            <person name="Bhattacharya S.S."/>
            <person name="Shirouzu T."/>
            <person name="Yoshinaga Y."/>
            <person name="Martin F.M."/>
            <person name="Grigoriev I.V."/>
            <person name="Hibbett D.S."/>
        </authorList>
    </citation>
    <scope>NUCLEOTIDE SEQUENCE [LARGE SCALE GENOMIC DNA]</scope>
    <source>
        <strain evidence="2 3">93-53</strain>
    </source>
</reference>